<dbReference type="GO" id="GO:0000272">
    <property type="term" value="P:polysaccharide catabolic process"/>
    <property type="evidence" value="ECO:0007669"/>
    <property type="project" value="UniProtKB-KW"/>
</dbReference>
<name>A0A9Q5I4X9_SANBA</name>
<keyword evidence="2" id="KW-0119">Carbohydrate metabolism</keyword>
<keyword evidence="4" id="KW-1185">Reference proteome</keyword>
<dbReference type="SUPFAM" id="SSF49899">
    <property type="entry name" value="Concanavalin A-like lectins/glucanases"/>
    <property type="match status" value="1"/>
</dbReference>
<keyword evidence="2" id="KW-0326">Glycosidase</keyword>
<dbReference type="InterPro" id="IPR013320">
    <property type="entry name" value="ConA-like_dom_sf"/>
</dbReference>
<sequence length="330" mass="36574">MISPYIPFREIMTTIENPRYLRLCRKYWATLLVASVFLASDLSSPYKRWDSDFLATLSAGALAQTITGRDDCLPAGNYLLCQNLWGAGYITDSGVGNQNSTLISTNDDVVSWSTAWTWFNNEKQCQSLYGNLLSAPHTALPRSDDCLNTDPNVEHLSLTSRAIPKVGSIVSAPTTWDWRYTVQSPGIRANVAYDLWIGPTTSGTPAFPNPAYEIMIWLSGKGGVQPVGSPATSPISLAGHNWDLWRGPNQNWEVLSFVILDGDEQAFSADLNEYTRYLIENQGMSSSQVNQLLNCLLGHGVESFPQQVLAFHPGWNRAIHWICGSAHREL</sequence>
<accession>A0A9Q5I4X9</accession>
<dbReference type="OrthoDB" id="89349at2759"/>
<dbReference type="InterPro" id="IPR013319">
    <property type="entry name" value="GH11/12"/>
</dbReference>
<dbReference type="PANTHER" id="PTHR34002">
    <property type="entry name" value="BLR1656 PROTEIN"/>
    <property type="match status" value="1"/>
</dbReference>
<evidence type="ECO:0000256" key="2">
    <source>
        <dbReference type="RuleBase" id="RU361163"/>
    </source>
</evidence>
<keyword evidence="2" id="KW-0624">Polysaccharide degradation</keyword>
<dbReference type="AlphaFoldDB" id="A0A9Q5I4X9"/>
<keyword evidence="2" id="KW-0378">Hydrolase</keyword>
<evidence type="ECO:0000313" key="4">
    <source>
        <dbReference type="Proteomes" id="UP000757232"/>
    </source>
</evidence>
<dbReference type="Proteomes" id="UP000757232">
    <property type="component" value="Unassembled WGS sequence"/>
</dbReference>
<comment type="caution">
    <text evidence="3">The sequence shown here is derived from an EMBL/GenBank/DDBJ whole genome shotgun (WGS) entry which is preliminary data.</text>
</comment>
<dbReference type="GO" id="GO:0008810">
    <property type="term" value="F:cellulase activity"/>
    <property type="evidence" value="ECO:0007669"/>
    <property type="project" value="InterPro"/>
</dbReference>
<evidence type="ECO:0000256" key="1">
    <source>
        <dbReference type="ARBA" id="ARBA00005519"/>
    </source>
</evidence>
<dbReference type="Gene3D" id="2.60.120.180">
    <property type="match status" value="1"/>
</dbReference>
<protein>
    <submittedName>
        <fullName evidence="3">Endocellulase</fullName>
    </submittedName>
</protein>
<gene>
    <name evidence="3" type="ORF">A7U60_g967</name>
</gene>
<dbReference type="PANTHER" id="PTHR34002:SF9">
    <property type="entry name" value="XYLOGLUCAN-SPECIFIC ENDO-BETA-1,4-GLUCANASE A"/>
    <property type="match status" value="1"/>
</dbReference>
<reference evidence="3" key="1">
    <citation type="submission" date="2016-06" db="EMBL/GenBank/DDBJ databases">
        <title>Draft Genome sequence of the fungus Inonotus baumii.</title>
        <authorList>
            <person name="Zhu H."/>
            <person name="Lin W."/>
        </authorList>
    </citation>
    <scope>NUCLEOTIDE SEQUENCE</scope>
    <source>
        <strain evidence="3">821</strain>
    </source>
</reference>
<evidence type="ECO:0000313" key="3">
    <source>
        <dbReference type="EMBL" id="OCB91767.1"/>
    </source>
</evidence>
<dbReference type="InterPro" id="IPR002594">
    <property type="entry name" value="GH12"/>
</dbReference>
<proteinExistence type="inferred from homology"/>
<dbReference type="EMBL" id="LNZH02000065">
    <property type="protein sequence ID" value="OCB91767.1"/>
    <property type="molecule type" value="Genomic_DNA"/>
</dbReference>
<dbReference type="Pfam" id="PF01670">
    <property type="entry name" value="Glyco_hydro_12"/>
    <property type="match status" value="1"/>
</dbReference>
<organism evidence="3 4">
    <name type="scientific">Sanghuangporus baumii</name>
    <name type="common">Phellinus baumii</name>
    <dbReference type="NCBI Taxonomy" id="108892"/>
    <lineage>
        <taxon>Eukaryota</taxon>
        <taxon>Fungi</taxon>
        <taxon>Dikarya</taxon>
        <taxon>Basidiomycota</taxon>
        <taxon>Agaricomycotina</taxon>
        <taxon>Agaricomycetes</taxon>
        <taxon>Hymenochaetales</taxon>
        <taxon>Hymenochaetaceae</taxon>
        <taxon>Sanghuangporus</taxon>
    </lineage>
</organism>
<comment type="similarity">
    <text evidence="1 2">Belongs to the glycosyl hydrolase 12 (cellulase H) family.</text>
</comment>